<comment type="caution">
    <text evidence="3">The sequence shown here is derived from an EMBL/GenBank/DDBJ whole genome shotgun (WGS) entry which is preliminary data.</text>
</comment>
<dbReference type="GO" id="GO:0003688">
    <property type="term" value="F:DNA replication origin binding"/>
    <property type="evidence" value="ECO:0007669"/>
    <property type="project" value="TreeGrafter"/>
</dbReference>
<gene>
    <name evidence="3" type="ORF">FBFR_15135</name>
</gene>
<sequence>MMAKSRKEKEVFNTGDLQIDSQLNEKYNFDDFIIGDSNQSARSAGFFVSCKQGEKLFNPLFIYGESGLGKTHLAHAIGNETKKRFPEKNVLCITTDYFCQQYKNSVENNCEDNFITWFELVDVLILEDIQLLSG</sequence>
<keyword evidence="4" id="KW-1185">Reference proteome</keyword>
<dbReference type="InterPro" id="IPR027417">
    <property type="entry name" value="P-loop_NTPase"/>
</dbReference>
<dbReference type="Pfam" id="PF00308">
    <property type="entry name" value="Bac_DnaA"/>
    <property type="match status" value="1"/>
</dbReference>
<comment type="similarity">
    <text evidence="1">Belongs to the DnaA family.</text>
</comment>
<dbReference type="Proteomes" id="UP000077164">
    <property type="component" value="Unassembled WGS sequence"/>
</dbReference>
<dbReference type="PANTHER" id="PTHR30050">
    <property type="entry name" value="CHROMOSOMAL REPLICATION INITIATOR PROTEIN DNAA"/>
    <property type="match status" value="1"/>
</dbReference>
<dbReference type="PANTHER" id="PTHR30050:SF2">
    <property type="entry name" value="CHROMOSOMAL REPLICATION INITIATOR PROTEIN DNAA"/>
    <property type="match status" value="1"/>
</dbReference>
<evidence type="ECO:0000256" key="1">
    <source>
        <dbReference type="RuleBase" id="RU004227"/>
    </source>
</evidence>
<dbReference type="STRING" id="249352.SAMN05444395_10952"/>
<name>A0A167U6Y7_9FLAO</name>
<dbReference type="GO" id="GO:0005886">
    <property type="term" value="C:plasma membrane"/>
    <property type="evidence" value="ECO:0007669"/>
    <property type="project" value="TreeGrafter"/>
</dbReference>
<dbReference type="InterPro" id="IPR013317">
    <property type="entry name" value="DnaA_dom"/>
</dbReference>
<dbReference type="EMBL" id="LVJE01000047">
    <property type="protein sequence ID" value="OAB25316.1"/>
    <property type="molecule type" value="Genomic_DNA"/>
</dbReference>
<feature type="domain" description="Chromosomal replication initiator protein DnaA ATPAse" evidence="2">
    <location>
        <begin position="23"/>
        <end position="133"/>
    </location>
</feature>
<evidence type="ECO:0000259" key="2">
    <source>
        <dbReference type="Pfam" id="PF00308"/>
    </source>
</evidence>
<accession>A0A167U6Y7</accession>
<reference evidence="3 4" key="1">
    <citation type="submission" date="2016-03" db="EMBL/GenBank/DDBJ databases">
        <title>Draft genome sequence of Flavobacterium fryxellicola DSM 16209.</title>
        <authorList>
            <person name="Shin S.-K."/>
            <person name="Yi H."/>
        </authorList>
    </citation>
    <scope>NUCLEOTIDE SEQUENCE [LARGE SCALE GENOMIC DNA]</scope>
    <source>
        <strain evidence="3 4">DSM 16209</strain>
    </source>
</reference>
<dbReference type="PRINTS" id="PR00051">
    <property type="entry name" value="DNAA"/>
</dbReference>
<dbReference type="CDD" id="cd00009">
    <property type="entry name" value="AAA"/>
    <property type="match status" value="1"/>
</dbReference>
<evidence type="ECO:0000313" key="4">
    <source>
        <dbReference type="Proteomes" id="UP000077164"/>
    </source>
</evidence>
<proteinExistence type="inferred from homology"/>
<dbReference type="GO" id="GO:0006270">
    <property type="term" value="P:DNA replication initiation"/>
    <property type="evidence" value="ECO:0007669"/>
    <property type="project" value="TreeGrafter"/>
</dbReference>
<dbReference type="InterPro" id="IPR020591">
    <property type="entry name" value="Chromosome_initiator_DnaA-like"/>
</dbReference>
<evidence type="ECO:0000313" key="3">
    <source>
        <dbReference type="EMBL" id="OAB25316.1"/>
    </source>
</evidence>
<dbReference type="Gene3D" id="3.40.50.300">
    <property type="entry name" value="P-loop containing nucleotide triphosphate hydrolases"/>
    <property type="match status" value="1"/>
</dbReference>
<organism evidence="3 4">
    <name type="scientific">Flavobacterium fryxellicola</name>
    <dbReference type="NCBI Taxonomy" id="249352"/>
    <lineage>
        <taxon>Bacteria</taxon>
        <taxon>Pseudomonadati</taxon>
        <taxon>Bacteroidota</taxon>
        <taxon>Flavobacteriia</taxon>
        <taxon>Flavobacteriales</taxon>
        <taxon>Flavobacteriaceae</taxon>
        <taxon>Flavobacterium</taxon>
    </lineage>
</organism>
<protein>
    <recommendedName>
        <fullName evidence="2">Chromosomal replication initiator protein DnaA ATPAse domain-containing protein</fullName>
    </recommendedName>
</protein>
<dbReference type="AlphaFoldDB" id="A0A167U6Y7"/>
<dbReference type="OrthoDB" id="9807019at2"/>
<dbReference type="SUPFAM" id="SSF52540">
    <property type="entry name" value="P-loop containing nucleoside triphosphate hydrolases"/>
    <property type="match status" value="1"/>
</dbReference>
<keyword evidence="1" id="KW-0235">DNA replication</keyword>